<sequence length="67" mass="7513">MHQTSCIGMTPCNNSFFATTMQHAYAISAPKWLKGCRWATSLLDVRMARQLARCYVTSSCLVGLFHV</sequence>
<reference evidence="1 2" key="1">
    <citation type="journal article" date="2024" name="bioRxiv">
        <title>A reference genome for Trichogramma kaykai: A tiny desert-dwelling parasitoid wasp with competing sex-ratio distorters.</title>
        <authorList>
            <person name="Culotta J."/>
            <person name="Lindsey A.R."/>
        </authorList>
    </citation>
    <scope>NUCLEOTIDE SEQUENCE [LARGE SCALE GENOMIC DNA]</scope>
    <source>
        <strain evidence="1 2">KSX58</strain>
    </source>
</reference>
<dbReference type="Proteomes" id="UP001627154">
    <property type="component" value="Unassembled WGS sequence"/>
</dbReference>
<gene>
    <name evidence="1" type="ORF">TKK_020164</name>
</gene>
<evidence type="ECO:0000313" key="2">
    <source>
        <dbReference type="Proteomes" id="UP001627154"/>
    </source>
</evidence>
<protein>
    <submittedName>
        <fullName evidence="1">Uncharacterized protein</fullName>
    </submittedName>
</protein>
<comment type="caution">
    <text evidence="1">The sequence shown here is derived from an EMBL/GenBank/DDBJ whole genome shotgun (WGS) entry which is preliminary data.</text>
</comment>
<dbReference type="EMBL" id="JBJJXI010000181">
    <property type="protein sequence ID" value="KAL3383790.1"/>
    <property type="molecule type" value="Genomic_DNA"/>
</dbReference>
<organism evidence="1 2">
    <name type="scientific">Trichogramma kaykai</name>
    <dbReference type="NCBI Taxonomy" id="54128"/>
    <lineage>
        <taxon>Eukaryota</taxon>
        <taxon>Metazoa</taxon>
        <taxon>Ecdysozoa</taxon>
        <taxon>Arthropoda</taxon>
        <taxon>Hexapoda</taxon>
        <taxon>Insecta</taxon>
        <taxon>Pterygota</taxon>
        <taxon>Neoptera</taxon>
        <taxon>Endopterygota</taxon>
        <taxon>Hymenoptera</taxon>
        <taxon>Apocrita</taxon>
        <taxon>Proctotrupomorpha</taxon>
        <taxon>Chalcidoidea</taxon>
        <taxon>Trichogrammatidae</taxon>
        <taxon>Trichogramma</taxon>
    </lineage>
</organism>
<keyword evidence="2" id="KW-1185">Reference proteome</keyword>
<dbReference type="AlphaFoldDB" id="A0ABD2VTB4"/>
<proteinExistence type="predicted"/>
<evidence type="ECO:0000313" key="1">
    <source>
        <dbReference type="EMBL" id="KAL3383790.1"/>
    </source>
</evidence>
<accession>A0ABD2VTB4</accession>
<name>A0ABD2VTB4_9HYME</name>